<gene>
    <name evidence="8" type="ORF">Ahy_A09g042908</name>
</gene>
<protein>
    <recommendedName>
        <fullName evidence="10">Cytochrome P450</fullName>
    </recommendedName>
</protein>
<evidence type="ECO:0000256" key="7">
    <source>
        <dbReference type="ARBA" id="ARBA00023033"/>
    </source>
</evidence>
<dbReference type="Gene3D" id="1.10.630.10">
    <property type="entry name" value="Cytochrome P450"/>
    <property type="match status" value="1"/>
</dbReference>
<evidence type="ECO:0000256" key="6">
    <source>
        <dbReference type="ARBA" id="ARBA00023004"/>
    </source>
</evidence>
<evidence type="ECO:0008006" key="10">
    <source>
        <dbReference type="Google" id="ProtNLM"/>
    </source>
</evidence>
<comment type="caution">
    <text evidence="8">The sequence shown here is derived from an EMBL/GenBank/DDBJ whole genome shotgun (WGS) entry which is preliminary data.</text>
</comment>
<evidence type="ECO:0000256" key="5">
    <source>
        <dbReference type="ARBA" id="ARBA00023002"/>
    </source>
</evidence>
<dbReference type="GO" id="GO:0005506">
    <property type="term" value="F:iron ion binding"/>
    <property type="evidence" value="ECO:0007669"/>
    <property type="project" value="InterPro"/>
</dbReference>
<sequence length="113" mass="13253">MRRFSFDIIYKFSFEIDTECFIPYFPESNLADSFDLASKLLVQRIMSSLPLIWKLKRLLNIGSEKKLKEAIEVVDNVVMEMIEQKRREMATMTMGLNKSDLLSRFMGSIEDDN</sequence>
<evidence type="ECO:0000256" key="2">
    <source>
        <dbReference type="ARBA" id="ARBA00010617"/>
    </source>
</evidence>
<keyword evidence="9" id="KW-1185">Reference proteome</keyword>
<keyword evidence="5" id="KW-0560">Oxidoreductase</keyword>
<dbReference type="GO" id="GO:0004497">
    <property type="term" value="F:monooxygenase activity"/>
    <property type="evidence" value="ECO:0007669"/>
    <property type="project" value="UniProtKB-KW"/>
</dbReference>
<evidence type="ECO:0000256" key="3">
    <source>
        <dbReference type="ARBA" id="ARBA00022617"/>
    </source>
</evidence>
<keyword evidence="3" id="KW-0349">Heme</keyword>
<dbReference type="EMBL" id="SDMP01000009">
    <property type="protein sequence ID" value="RYR37978.1"/>
    <property type="molecule type" value="Genomic_DNA"/>
</dbReference>
<evidence type="ECO:0000313" key="8">
    <source>
        <dbReference type="EMBL" id="RYR37978.1"/>
    </source>
</evidence>
<dbReference type="AlphaFoldDB" id="A0A445BH38"/>
<dbReference type="PANTHER" id="PTHR24296">
    <property type="entry name" value="CYTOCHROME P450"/>
    <property type="match status" value="1"/>
</dbReference>
<comment type="cofactor">
    <cofactor evidence="1">
        <name>heme</name>
        <dbReference type="ChEBI" id="CHEBI:30413"/>
    </cofactor>
</comment>
<dbReference type="GO" id="GO:0016705">
    <property type="term" value="F:oxidoreductase activity, acting on paired donors, with incorporation or reduction of molecular oxygen"/>
    <property type="evidence" value="ECO:0007669"/>
    <property type="project" value="InterPro"/>
</dbReference>
<evidence type="ECO:0000256" key="1">
    <source>
        <dbReference type="ARBA" id="ARBA00001971"/>
    </source>
</evidence>
<dbReference type="SUPFAM" id="SSF48264">
    <property type="entry name" value="Cytochrome P450"/>
    <property type="match status" value="1"/>
</dbReference>
<keyword evidence="6" id="KW-0408">Iron</keyword>
<dbReference type="STRING" id="3818.A0A445BH38"/>
<accession>A0A445BH38</accession>
<keyword evidence="4" id="KW-0479">Metal-binding</keyword>
<organism evidence="8 9">
    <name type="scientific">Arachis hypogaea</name>
    <name type="common">Peanut</name>
    <dbReference type="NCBI Taxonomy" id="3818"/>
    <lineage>
        <taxon>Eukaryota</taxon>
        <taxon>Viridiplantae</taxon>
        <taxon>Streptophyta</taxon>
        <taxon>Embryophyta</taxon>
        <taxon>Tracheophyta</taxon>
        <taxon>Spermatophyta</taxon>
        <taxon>Magnoliopsida</taxon>
        <taxon>eudicotyledons</taxon>
        <taxon>Gunneridae</taxon>
        <taxon>Pentapetalae</taxon>
        <taxon>rosids</taxon>
        <taxon>fabids</taxon>
        <taxon>Fabales</taxon>
        <taxon>Fabaceae</taxon>
        <taxon>Papilionoideae</taxon>
        <taxon>50 kb inversion clade</taxon>
        <taxon>dalbergioids sensu lato</taxon>
        <taxon>Dalbergieae</taxon>
        <taxon>Pterocarpus clade</taxon>
        <taxon>Arachis</taxon>
    </lineage>
</organism>
<dbReference type="GO" id="GO:0020037">
    <property type="term" value="F:heme binding"/>
    <property type="evidence" value="ECO:0007669"/>
    <property type="project" value="InterPro"/>
</dbReference>
<keyword evidence="7" id="KW-0503">Monooxygenase</keyword>
<name>A0A445BH38_ARAHY</name>
<comment type="similarity">
    <text evidence="2">Belongs to the cytochrome P450 family.</text>
</comment>
<evidence type="ECO:0000313" key="9">
    <source>
        <dbReference type="Proteomes" id="UP000289738"/>
    </source>
</evidence>
<evidence type="ECO:0000256" key="4">
    <source>
        <dbReference type="ARBA" id="ARBA00022723"/>
    </source>
</evidence>
<reference evidence="8 9" key="1">
    <citation type="submission" date="2019-01" db="EMBL/GenBank/DDBJ databases">
        <title>Sequencing of cultivated peanut Arachis hypogaea provides insights into genome evolution and oil improvement.</title>
        <authorList>
            <person name="Chen X."/>
        </authorList>
    </citation>
    <scope>NUCLEOTIDE SEQUENCE [LARGE SCALE GENOMIC DNA]</scope>
    <source>
        <strain evidence="9">cv. Fuhuasheng</strain>
        <tissue evidence="8">Leaves</tissue>
    </source>
</reference>
<proteinExistence type="inferred from homology"/>
<dbReference type="Proteomes" id="UP000289738">
    <property type="component" value="Chromosome A09"/>
</dbReference>
<dbReference type="InterPro" id="IPR036396">
    <property type="entry name" value="Cyt_P450_sf"/>
</dbReference>